<reference evidence="12 13" key="1">
    <citation type="submission" date="2018-11" db="EMBL/GenBank/DDBJ databases">
        <title>Parancylomarina longa gen. nov., sp. nov., isolated from sediments of southern Okinawa.</title>
        <authorList>
            <person name="Fu T."/>
        </authorList>
    </citation>
    <scope>NUCLEOTIDE SEQUENCE [LARGE SCALE GENOMIC DNA]</scope>
    <source>
        <strain evidence="12 13">T3-2 S1-C</strain>
    </source>
</reference>
<dbReference type="InterPro" id="IPR024953">
    <property type="entry name" value="PP_kinase_middle"/>
</dbReference>
<name>A0A434AZT6_9BACT</name>
<dbReference type="InterPro" id="IPR025200">
    <property type="entry name" value="PPK_C_dom2"/>
</dbReference>
<keyword evidence="2 6" id="KW-0808">Transferase</keyword>
<feature type="binding site" evidence="6">
    <location>
        <position position="44"/>
    </location>
    <ligand>
        <name>ATP</name>
        <dbReference type="ChEBI" id="CHEBI:30616"/>
    </ligand>
</feature>
<evidence type="ECO:0000256" key="4">
    <source>
        <dbReference type="ARBA" id="ARBA00022777"/>
    </source>
</evidence>
<dbReference type="GO" id="GO:0008976">
    <property type="term" value="F:polyphosphate kinase activity"/>
    <property type="evidence" value="ECO:0007669"/>
    <property type="project" value="UniProtKB-UniRule"/>
</dbReference>
<dbReference type="InterPro" id="IPR036832">
    <property type="entry name" value="PPK_N_dom_sf"/>
</dbReference>
<comment type="caution">
    <text evidence="12">The sequence shown here is derived from an EMBL/GenBank/DDBJ whole genome shotgun (WGS) entry which is preliminary data.</text>
</comment>
<comment type="catalytic activity">
    <reaction evidence="6 7">
        <text>[phosphate](n) + ATP = [phosphate](n+1) + ADP</text>
        <dbReference type="Rhea" id="RHEA:19573"/>
        <dbReference type="Rhea" id="RHEA-COMP:9859"/>
        <dbReference type="Rhea" id="RHEA-COMP:14280"/>
        <dbReference type="ChEBI" id="CHEBI:16838"/>
        <dbReference type="ChEBI" id="CHEBI:30616"/>
        <dbReference type="ChEBI" id="CHEBI:456216"/>
        <dbReference type="EC" id="2.7.4.1"/>
    </reaction>
</comment>
<dbReference type="InterPro" id="IPR036830">
    <property type="entry name" value="PP_kinase_middle_dom_sf"/>
</dbReference>
<evidence type="ECO:0000313" key="12">
    <source>
        <dbReference type="EMBL" id="RUT80054.1"/>
    </source>
</evidence>
<dbReference type="CDD" id="cd09164">
    <property type="entry name" value="PLDc_EcPPK1_C1_like"/>
    <property type="match status" value="1"/>
</dbReference>
<dbReference type="EMBL" id="RJJX01000001">
    <property type="protein sequence ID" value="RUT80054.1"/>
    <property type="molecule type" value="Genomic_DNA"/>
</dbReference>
<dbReference type="OrthoDB" id="9761456at2"/>
<proteinExistence type="inferred from homology"/>
<evidence type="ECO:0000256" key="3">
    <source>
        <dbReference type="ARBA" id="ARBA00022741"/>
    </source>
</evidence>
<feature type="binding site" evidence="6">
    <location>
        <position position="472"/>
    </location>
    <ligand>
        <name>ATP</name>
        <dbReference type="ChEBI" id="CHEBI:30616"/>
    </ligand>
</feature>
<dbReference type="InterPro" id="IPR025198">
    <property type="entry name" value="PPK_N_dom"/>
</dbReference>
<evidence type="ECO:0000256" key="7">
    <source>
        <dbReference type="RuleBase" id="RU003800"/>
    </source>
</evidence>
<dbReference type="PIRSF" id="PIRSF015589">
    <property type="entry name" value="PP_kinase"/>
    <property type="match status" value="1"/>
</dbReference>
<dbReference type="AlphaFoldDB" id="A0A434AZT6"/>
<feature type="active site" description="Phosphohistidine intermediate" evidence="6">
    <location>
        <position position="441"/>
    </location>
</feature>
<dbReference type="NCBIfam" id="NF003917">
    <property type="entry name" value="PRK05443.1-1"/>
    <property type="match status" value="1"/>
</dbReference>
<sequence length="702" mass="82118">MSKYQFLNRDLSWLSFNKRVLEMAQNTNLPLYERIKFLAIYSSNLDEFYRVRVGTYKRFTELAPEDKKNLRENPDIILKKINAEVDRQQNEFGRIFTQNIIPELQDNNITLLQDEDLCEEHHQFIKDFFLDNLLPHVQPILLLKKQIQPFLQNNAIYLAVKLFKKPGKKEEEGKPTKIRRAKYAIIKIPSHRFDRFVELPEIDGKHYVMFLDDIIKLRMKVLFPGFKIDSSYSFKLSRDADLLIEDEYSGDLIKMIENSLKKRETGLPSRFLYDEKIPKDFLRFLRESFNLHNIDMVKGARYHNFQDFFGFPNPLSPDLEIHPFHALKAAGFSENKSVFKTIGKKDQLIHFPYQSYEYVIRFLNEAAIDPKVEEIKATQYRVADNSAVVNALINASLNGKKVTVFVEVKARFDEEANLKSAREMRKAGIKIIYSIPGLKVHAKIALVLRKGDKKDYAFLSTGNFNENTAKIYADHGLFTSQELIISELKQLFDYLENQTPGYTFKKLLVGQFNLKLELEKLIDREIENVKSGKTGHIILKMNGIQERGMITKLYEASEKGVKIDMIVRGICCLKPNKTYARNIRVIRIVDQFLEHARIFYFYNNGEKDVYLSSADWMNRNLHRRIECAFPIENASIKQELIDILHFQLEDNVSARILDRKLNNLPIPNSEKKKQVQSQNTIFDYLLKKELKKNKSETHSNPI</sequence>
<keyword evidence="6" id="KW-0479">Metal-binding</keyword>
<dbReference type="Pfam" id="PF02503">
    <property type="entry name" value="PP_kinase"/>
    <property type="match status" value="1"/>
</dbReference>
<keyword evidence="5 6" id="KW-0067">ATP-binding</keyword>
<dbReference type="PANTHER" id="PTHR30218">
    <property type="entry name" value="POLYPHOSPHATE KINASE"/>
    <property type="match status" value="1"/>
</dbReference>
<dbReference type="EC" id="2.7.4.1" evidence="6 7"/>
<dbReference type="HAMAP" id="MF_00347">
    <property type="entry name" value="Polyphosphate_kinase"/>
    <property type="match status" value="1"/>
</dbReference>
<dbReference type="Pfam" id="PF13090">
    <property type="entry name" value="PP_kinase_C"/>
    <property type="match status" value="1"/>
</dbReference>
<dbReference type="GO" id="GO:0046872">
    <property type="term" value="F:metal ion binding"/>
    <property type="evidence" value="ECO:0007669"/>
    <property type="project" value="UniProtKB-KW"/>
</dbReference>
<dbReference type="InterPro" id="IPR003414">
    <property type="entry name" value="PP_kinase"/>
</dbReference>
<accession>A0A434AZT6</accession>
<dbReference type="GO" id="GO:0005524">
    <property type="term" value="F:ATP binding"/>
    <property type="evidence" value="ECO:0007669"/>
    <property type="project" value="UniProtKB-KW"/>
</dbReference>
<protein>
    <recommendedName>
        <fullName evidence="6 7">Polyphosphate kinase</fullName>
        <ecNumber evidence="6 7">2.7.4.1</ecNumber>
    </recommendedName>
    <alternativeName>
        <fullName evidence="6">ATP-polyphosphate phosphotransferase</fullName>
    </alternativeName>
    <alternativeName>
        <fullName evidence="6">Polyphosphoric acid kinase</fullName>
    </alternativeName>
</protein>
<organism evidence="12 13">
    <name type="scientific">Ancylomarina longa</name>
    <dbReference type="NCBI Taxonomy" id="2487017"/>
    <lineage>
        <taxon>Bacteria</taxon>
        <taxon>Pseudomonadati</taxon>
        <taxon>Bacteroidota</taxon>
        <taxon>Bacteroidia</taxon>
        <taxon>Marinilabiliales</taxon>
        <taxon>Marinifilaceae</taxon>
        <taxon>Ancylomarina</taxon>
    </lineage>
</organism>
<evidence type="ECO:0000256" key="1">
    <source>
        <dbReference type="ARBA" id="ARBA00022553"/>
    </source>
</evidence>
<evidence type="ECO:0000256" key="5">
    <source>
        <dbReference type="ARBA" id="ARBA00022840"/>
    </source>
</evidence>
<dbReference type="Pfam" id="PF17941">
    <property type="entry name" value="PP_kinase_C_1"/>
    <property type="match status" value="1"/>
</dbReference>
<dbReference type="Gene3D" id="3.30.1840.10">
    <property type="entry name" value="Polyphosphate kinase middle domain"/>
    <property type="match status" value="1"/>
</dbReference>
<dbReference type="SUPFAM" id="SSF56024">
    <property type="entry name" value="Phospholipase D/nuclease"/>
    <property type="match status" value="2"/>
</dbReference>
<comment type="function">
    <text evidence="6 7">Catalyzes the reversible transfer of the terminal phosphate of ATP to form a long-chain polyphosphate (polyP).</text>
</comment>
<keyword evidence="1 6" id="KW-0597">Phosphoprotein</keyword>
<keyword evidence="4 6" id="KW-0418">Kinase</keyword>
<feature type="binding site" evidence="6">
    <location>
        <position position="381"/>
    </location>
    <ligand>
        <name>Mg(2+)</name>
        <dbReference type="ChEBI" id="CHEBI:18420"/>
    </ligand>
</feature>
<evidence type="ECO:0000313" key="13">
    <source>
        <dbReference type="Proteomes" id="UP000282985"/>
    </source>
</evidence>
<comment type="similarity">
    <text evidence="6 7">Belongs to the polyphosphate kinase 1 (PPK1) family.</text>
</comment>
<dbReference type="InterPro" id="IPR041108">
    <property type="entry name" value="PP_kinase_C_1"/>
</dbReference>
<dbReference type="SUPFAM" id="SSF143724">
    <property type="entry name" value="PHP14-like"/>
    <property type="match status" value="1"/>
</dbReference>
<dbReference type="NCBIfam" id="TIGR03705">
    <property type="entry name" value="poly_P_kin"/>
    <property type="match status" value="1"/>
</dbReference>
<feature type="binding site" evidence="6">
    <location>
        <position position="595"/>
    </location>
    <ligand>
        <name>ATP</name>
        <dbReference type="ChEBI" id="CHEBI:30616"/>
    </ligand>
</feature>
<dbReference type="PANTHER" id="PTHR30218:SF0">
    <property type="entry name" value="POLYPHOSPHATE KINASE"/>
    <property type="match status" value="1"/>
</dbReference>
<feature type="domain" description="Polyphosphate kinase C-terminal" evidence="11">
    <location>
        <begin position="337"/>
        <end position="498"/>
    </location>
</feature>
<dbReference type="GO" id="GO:0009358">
    <property type="term" value="C:polyphosphate kinase complex"/>
    <property type="evidence" value="ECO:0007669"/>
    <property type="project" value="InterPro"/>
</dbReference>
<dbReference type="Gene3D" id="3.30.870.10">
    <property type="entry name" value="Endonuclease Chain A"/>
    <property type="match status" value="2"/>
</dbReference>
<dbReference type="SUPFAM" id="SSF140356">
    <property type="entry name" value="PPK N-terminal domain-like"/>
    <property type="match status" value="1"/>
</dbReference>
<dbReference type="Proteomes" id="UP000282985">
    <property type="component" value="Unassembled WGS sequence"/>
</dbReference>
<feature type="binding site" evidence="6">
    <location>
        <position position="411"/>
    </location>
    <ligand>
        <name>Mg(2+)</name>
        <dbReference type="ChEBI" id="CHEBI:18420"/>
    </ligand>
</feature>
<comment type="PTM">
    <text evidence="6 7">An intermediate of this reaction is the autophosphorylated ppk in which a phosphate is covalently linked to a histidine residue through a N-P bond.</text>
</comment>
<comment type="cofactor">
    <cofactor evidence="6">
        <name>Mg(2+)</name>
        <dbReference type="ChEBI" id="CHEBI:18420"/>
    </cofactor>
</comment>
<gene>
    <name evidence="12" type="primary">ppk1</name>
    <name evidence="6" type="synonym">ppk</name>
    <name evidence="12" type="ORF">DLK05_01470</name>
</gene>
<feature type="binding site" evidence="6">
    <location>
        <position position="568"/>
    </location>
    <ligand>
        <name>ATP</name>
        <dbReference type="ChEBI" id="CHEBI:30616"/>
    </ligand>
</feature>
<keyword evidence="6" id="KW-0460">Magnesium</keyword>
<feature type="domain" description="Polyphosphate kinase N-terminal" evidence="9">
    <location>
        <begin position="6"/>
        <end position="111"/>
    </location>
</feature>
<evidence type="ECO:0000259" key="10">
    <source>
        <dbReference type="Pfam" id="PF13090"/>
    </source>
</evidence>
<keyword evidence="3 6" id="KW-0547">Nucleotide-binding</keyword>
<feature type="domain" description="Polyphosphate kinase C-terminal" evidence="10">
    <location>
        <begin position="507"/>
        <end position="678"/>
    </location>
</feature>
<evidence type="ECO:0000259" key="8">
    <source>
        <dbReference type="Pfam" id="PF02503"/>
    </source>
</evidence>
<evidence type="ECO:0000256" key="6">
    <source>
        <dbReference type="HAMAP-Rule" id="MF_00347"/>
    </source>
</evidence>
<dbReference type="GO" id="GO:0006799">
    <property type="term" value="P:polyphosphate biosynthetic process"/>
    <property type="evidence" value="ECO:0007669"/>
    <property type="project" value="UniProtKB-UniRule"/>
</dbReference>
<dbReference type="RefSeq" id="WP_127342194.1">
    <property type="nucleotide sequence ID" value="NZ_RJJX01000001.1"/>
</dbReference>
<dbReference type="Gene3D" id="1.20.58.310">
    <property type="entry name" value="Polyphosphate kinase N-terminal domain"/>
    <property type="match status" value="1"/>
</dbReference>
<dbReference type="Pfam" id="PF13089">
    <property type="entry name" value="PP_kinase_N"/>
    <property type="match status" value="1"/>
</dbReference>
<evidence type="ECO:0000259" key="11">
    <source>
        <dbReference type="Pfam" id="PF17941"/>
    </source>
</evidence>
<feature type="domain" description="Polyphosphate kinase middle" evidence="8">
    <location>
        <begin position="121"/>
        <end position="311"/>
    </location>
</feature>
<keyword evidence="13" id="KW-1185">Reference proteome</keyword>
<evidence type="ECO:0000256" key="2">
    <source>
        <dbReference type="ARBA" id="ARBA00022679"/>
    </source>
</evidence>
<evidence type="ECO:0000259" key="9">
    <source>
        <dbReference type="Pfam" id="PF13089"/>
    </source>
</evidence>